<sequence>MSTGQVRSVTKYLPTVNGYSTTVVNDTKPVEERSEITTHSKIVVGSSQLETLDPDFAVLGIRQQGVPVILSYWELTQARKSKSSKKTIVKHNTIHKTIHKHSNKQPTKIPQQNQRQPQPKPYNYTYQLLQNIQPLKTIKRQLRTNMIRDESHSFNTHPSFHKPYEKLDNYQQYNNYLNEEVPNDEQAGYILQLGN</sequence>
<name>A0A183JLM2_9TREM</name>
<reference evidence="2 3" key="2">
    <citation type="submission" date="2018-11" db="EMBL/GenBank/DDBJ databases">
        <authorList>
            <consortium name="Pathogen Informatics"/>
        </authorList>
    </citation>
    <scope>NUCLEOTIDE SEQUENCE [LARGE SCALE GENOMIC DNA]</scope>
    <source>
        <strain evidence="2">Dakar</strain>
        <strain evidence="3">Dakar, Senegal</strain>
    </source>
</reference>
<dbReference type="AlphaFoldDB" id="A0A183JLM2"/>
<feature type="region of interest" description="Disordered" evidence="1">
    <location>
        <begin position="97"/>
        <end position="119"/>
    </location>
</feature>
<dbReference type="EMBL" id="UZAK01004167">
    <property type="protein sequence ID" value="VDO83124.1"/>
    <property type="molecule type" value="Genomic_DNA"/>
</dbReference>
<gene>
    <name evidence="2" type="ORF">SCUD_LOCUS3603</name>
</gene>
<evidence type="ECO:0000313" key="2">
    <source>
        <dbReference type="EMBL" id="VDO83124.1"/>
    </source>
</evidence>
<dbReference type="Proteomes" id="UP000279833">
    <property type="component" value="Unassembled WGS sequence"/>
</dbReference>
<evidence type="ECO:0000256" key="1">
    <source>
        <dbReference type="SAM" id="MobiDB-lite"/>
    </source>
</evidence>
<dbReference type="WBParaSite" id="SCUD_0000360301-mRNA-1">
    <property type="protein sequence ID" value="SCUD_0000360301-mRNA-1"/>
    <property type="gene ID" value="SCUD_0000360301"/>
</dbReference>
<proteinExistence type="predicted"/>
<evidence type="ECO:0000313" key="4">
    <source>
        <dbReference type="WBParaSite" id="SCUD_0000360301-mRNA-1"/>
    </source>
</evidence>
<protein>
    <submittedName>
        <fullName evidence="2 4">Uncharacterized protein</fullName>
    </submittedName>
</protein>
<evidence type="ECO:0000313" key="3">
    <source>
        <dbReference type="Proteomes" id="UP000279833"/>
    </source>
</evidence>
<keyword evidence="3" id="KW-1185">Reference proteome</keyword>
<accession>A0A183JLM2</accession>
<reference evidence="4" key="1">
    <citation type="submission" date="2016-06" db="UniProtKB">
        <authorList>
            <consortium name="WormBaseParasite"/>
        </authorList>
    </citation>
    <scope>IDENTIFICATION</scope>
</reference>
<organism evidence="4">
    <name type="scientific">Schistosoma curassoni</name>
    <dbReference type="NCBI Taxonomy" id="6186"/>
    <lineage>
        <taxon>Eukaryota</taxon>
        <taxon>Metazoa</taxon>
        <taxon>Spiralia</taxon>
        <taxon>Lophotrochozoa</taxon>
        <taxon>Platyhelminthes</taxon>
        <taxon>Trematoda</taxon>
        <taxon>Digenea</taxon>
        <taxon>Strigeidida</taxon>
        <taxon>Schistosomatoidea</taxon>
        <taxon>Schistosomatidae</taxon>
        <taxon>Schistosoma</taxon>
    </lineage>
</organism>